<keyword evidence="2 6" id="KW-0812">Transmembrane</keyword>
<feature type="transmembrane region" description="Helical" evidence="6">
    <location>
        <begin position="66"/>
        <end position="87"/>
    </location>
</feature>
<dbReference type="RefSeq" id="XP_018191430.1">
    <property type="nucleotide sequence ID" value="XM_018336635.1"/>
</dbReference>
<feature type="transmembrane region" description="Helical" evidence="6">
    <location>
        <begin position="368"/>
        <end position="388"/>
    </location>
</feature>
<evidence type="ECO:0000256" key="3">
    <source>
        <dbReference type="ARBA" id="ARBA00022989"/>
    </source>
</evidence>
<dbReference type="AlphaFoldDB" id="A0A165J840"/>
<dbReference type="Gene3D" id="1.20.1070.10">
    <property type="entry name" value="Rhodopsin 7-helix transmembrane proteins"/>
    <property type="match status" value="1"/>
</dbReference>
<protein>
    <recommendedName>
        <fullName evidence="7">G-protein coupled receptors family 2 profile 2 domain-containing protein</fullName>
    </recommendedName>
</protein>
<dbReference type="PANTHER" id="PTHR42058:SF1">
    <property type="entry name" value="G-PROTEIN COUPLED RECEPTORS FAMILY 2 PROFILE 2 DOMAIN-CONTAINING PROTEIN"/>
    <property type="match status" value="1"/>
</dbReference>
<dbReference type="Pfam" id="PF00002">
    <property type="entry name" value="7tm_2"/>
    <property type="match status" value="1"/>
</dbReference>
<evidence type="ECO:0000259" key="7">
    <source>
        <dbReference type="PROSITE" id="PS50261"/>
    </source>
</evidence>
<evidence type="ECO:0000256" key="4">
    <source>
        <dbReference type="ARBA" id="ARBA00023136"/>
    </source>
</evidence>
<dbReference type="GeneID" id="28901772"/>
<proteinExistence type="predicted"/>
<dbReference type="InterPro" id="IPR000832">
    <property type="entry name" value="GPCR_2_secretin-like"/>
</dbReference>
<dbReference type="GO" id="GO:0004930">
    <property type="term" value="F:G protein-coupled receptor activity"/>
    <property type="evidence" value="ECO:0007669"/>
    <property type="project" value="InterPro"/>
</dbReference>
<dbReference type="GO" id="GO:0007166">
    <property type="term" value="P:cell surface receptor signaling pathway"/>
    <property type="evidence" value="ECO:0007669"/>
    <property type="project" value="InterPro"/>
</dbReference>
<dbReference type="PANTHER" id="PTHR42058">
    <property type="entry name" value="G_PROTEIN_RECEP_F2_4 DOMAIN-CONTAINING PROTEIN"/>
    <property type="match status" value="1"/>
</dbReference>
<evidence type="ECO:0000313" key="8">
    <source>
        <dbReference type="EMBL" id="KZF25875.1"/>
    </source>
</evidence>
<dbReference type="InParanoid" id="A0A165J840"/>
<gene>
    <name evidence="8" type="ORF">L228DRAFT_492</name>
</gene>
<name>A0A165J840_XYLHT</name>
<feature type="compositionally biased region" description="Low complexity" evidence="5">
    <location>
        <begin position="457"/>
        <end position="466"/>
    </location>
</feature>
<dbReference type="InterPro" id="IPR053247">
    <property type="entry name" value="GPCR_GPR1/git3-like"/>
</dbReference>
<feature type="region of interest" description="Disordered" evidence="5">
    <location>
        <begin position="418"/>
        <end position="486"/>
    </location>
</feature>
<dbReference type="InterPro" id="IPR017981">
    <property type="entry name" value="GPCR_2-like_7TM"/>
</dbReference>
<evidence type="ECO:0000256" key="5">
    <source>
        <dbReference type="SAM" id="MobiDB-lite"/>
    </source>
</evidence>
<feature type="transmembrane region" description="Helical" evidence="6">
    <location>
        <begin position="175"/>
        <end position="199"/>
    </location>
</feature>
<evidence type="ECO:0000256" key="1">
    <source>
        <dbReference type="ARBA" id="ARBA00004141"/>
    </source>
</evidence>
<evidence type="ECO:0000313" key="9">
    <source>
        <dbReference type="Proteomes" id="UP000076632"/>
    </source>
</evidence>
<reference evidence="8 9" key="1">
    <citation type="journal article" date="2016" name="Fungal Biol.">
        <title>The genome of Xylona heveae provides a window into fungal endophytism.</title>
        <authorList>
            <person name="Gazis R."/>
            <person name="Kuo A."/>
            <person name="Riley R."/>
            <person name="LaButti K."/>
            <person name="Lipzen A."/>
            <person name="Lin J."/>
            <person name="Amirebrahimi M."/>
            <person name="Hesse C.N."/>
            <person name="Spatafora J.W."/>
            <person name="Henrissat B."/>
            <person name="Hainaut M."/>
            <person name="Grigoriev I.V."/>
            <person name="Hibbett D.S."/>
        </authorList>
    </citation>
    <scope>NUCLEOTIDE SEQUENCE [LARGE SCALE GENOMIC DNA]</scope>
    <source>
        <strain evidence="8 9">TC161</strain>
    </source>
</reference>
<feature type="transmembrane region" description="Helical" evidence="6">
    <location>
        <begin position="219"/>
        <end position="242"/>
    </location>
</feature>
<dbReference type="PROSITE" id="PS50261">
    <property type="entry name" value="G_PROTEIN_RECEP_F2_4"/>
    <property type="match status" value="1"/>
</dbReference>
<keyword evidence="3 6" id="KW-1133">Transmembrane helix</keyword>
<sequence>MSAPLLNIPGCPAPFKLESDYPATGGFIQGRACQSLPTNITCCLPCPMTDWVYPDNFSRLSLISNWLNVGGLILCLFLLLSFAALPVEKTRRHYLSICLIGAIILLQLGFVIPLGANPGECYDAITPHDMRSDTSCALSGSFLLAGGFATMLWVFIRVLSMHLQVCWDIVPGHVFFFGSLFAGWFIPAILLSIALSLTGVSYRFGKTCHINHDKSNGDFWGPLLAIAAAASILQFITFGYCIHVYLKSLMAEGTGSGNSSGLPSHNGSVTAATARAAYRKVRRVIALQWRGIALILIIIVDLVFFSVIFLSMDAQTQNNMKHPEKMEAWLECLVENGGDKNKCLDLASHLVVNEATVMAVLVLLSWNGYWITLLVGRWTMVTGWFDVLRKRLRKKREFVSVDARRLPQDARTYEMLSSTPRPHLKTPDTSVISPIDSIHHTDQGNSPDYFGRDANYSSPVSSFSSPKAPQSVMQRDWDPRSTFAPK</sequence>
<evidence type="ECO:0000256" key="2">
    <source>
        <dbReference type="ARBA" id="ARBA00022692"/>
    </source>
</evidence>
<keyword evidence="9" id="KW-1185">Reference proteome</keyword>
<dbReference type="Proteomes" id="UP000076632">
    <property type="component" value="Unassembled WGS sequence"/>
</dbReference>
<accession>A0A165J840</accession>
<feature type="transmembrane region" description="Helical" evidence="6">
    <location>
        <begin position="136"/>
        <end position="155"/>
    </location>
</feature>
<feature type="transmembrane region" description="Helical" evidence="6">
    <location>
        <begin position="289"/>
        <end position="312"/>
    </location>
</feature>
<comment type="subcellular location">
    <subcellularLocation>
        <location evidence="1">Membrane</location>
        <topology evidence="1">Multi-pass membrane protein</topology>
    </subcellularLocation>
</comment>
<dbReference type="OrthoDB" id="26203at2759"/>
<feature type="domain" description="G-protein coupled receptors family 2 profile 2" evidence="7">
    <location>
        <begin position="57"/>
        <end position="233"/>
    </location>
</feature>
<feature type="transmembrane region" description="Helical" evidence="6">
    <location>
        <begin position="94"/>
        <end position="116"/>
    </location>
</feature>
<dbReference type="OMA" id="LGPKFMW"/>
<dbReference type="EMBL" id="KV407454">
    <property type="protein sequence ID" value="KZF25875.1"/>
    <property type="molecule type" value="Genomic_DNA"/>
</dbReference>
<keyword evidence="4 6" id="KW-0472">Membrane</keyword>
<organism evidence="8 9">
    <name type="scientific">Xylona heveae (strain CBS 132557 / TC161)</name>
    <dbReference type="NCBI Taxonomy" id="1328760"/>
    <lineage>
        <taxon>Eukaryota</taxon>
        <taxon>Fungi</taxon>
        <taxon>Dikarya</taxon>
        <taxon>Ascomycota</taxon>
        <taxon>Pezizomycotina</taxon>
        <taxon>Xylonomycetes</taxon>
        <taxon>Xylonales</taxon>
        <taxon>Xylonaceae</taxon>
        <taxon>Xylona</taxon>
    </lineage>
</organism>
<evidence type="ECO:0000256" key="6">
    <source>
        <dbReference type="SAM" id="Phobius"/>
    </source>
</evidence>
<dbReference type="GO" id="GO:0016020">
    <property type="term" value="C:membrane"/>
    <property type="evidence" value="ECO:0007669"/>
    <property type="project" value="UniProtKB-SubCell"/>
</dbReference>
<dbReference type="STRING" id="1328760.A0A165J840"/>